<dbReference type="InterPro" id="IPR050343">
    <property type="entry name" value="RsuA_PseudoU_synthase"/>
</dbReference>
<accession>A0A238D9K3</accession>
<dbReference type="Gene3D" id="3.10.290.10">
    <property type="entry name" value="RNA-binding S4 domain"/>
    <property type="match status" value="1"/>
</dbReference>
<evidence type="ECO:0000256" key="1">
    <source>
        <dbReference type="ARBA" id="ARBA00008348"/>
    </source>
</evidence>
<dbReference type="InterPro" id="IPR020103">
    <property type="entry name" value="PsdUridine_synth_cat_dom_sf"/>
</dbReference>
<feature type="domain" description="RNA-binding S4" evidence="7">
    <location>
        <begin position="174"/>
        <end position="232"/>
    </location>
</feature>
<dbReference type="SUPFAM" id="SSF55174">
    <property type="entry name" value="Alpha-L RNA-binding motif"/>
    <property type="match status" value="1"/>
</dbReference>
<dbReference type="InterPro" id="IPR020094">
    <property type="entry name" value="TruA/RsuA/RluB/E/F_N"/>
</dbReference>
<dbReference type="PROSITE" id="PS01149">
    <property type="entry name" value="PSI_RSU"/>
    <property type="match status" value="1"/>
</dbReference>
<proteinExistence type="inferred from homology"/>
<dbReference type="InterPro" id="IPR042092">
    <property type="entry name" value="PsdUridine_s_RsuA/RluB/E/F_cat"/>
</dbReference>
<keyword evidence="2 4" id="KW-0694">RNA-binding</keyword>
<dbReference type="PANTHER" id="PTHR47683">
    <property type="entry name" value="PSEUDOURIDINE SYNTHASE FAMILY PROTEIN-RELATED"/>
    <property type="match status" value="1"/>
</dbReference>
<dbReference type="InterPro" id="IPR018496">
    <property type="entry name" value="PsdUridine_synth_RsuA/RluB_CS"/>
</dbReference>
<dbReference type="NCBIfam" id="NF007976">
    <property type="entry name" value="PRK10700.1"/>
    <property type="match status" value="1"/>
</dbReference>
<evidence type="ECO:0000313" key="9">
    <source>
        <dbReference type="Proteomes" id="UP000214566"/>
    </source>
</evidence>
<evidence type="ECO:0000256" key="4">
    <source>
        <dbReference type="PROSITE-ProRule" id="PRU00182"/>
    </source>
</evidence>
<dbReference type="Pfam" id="PF00849">
    <property type="entry name" value="PseudoU_synth_2"/>
    <property type="match status" value="1"/>
</dbReference>
<feature type="compositionally biased region" description="Basic and acidic residues" evidence="6">
    <location>
        <begin position="104"/>
        <end position="117"/>
    </location>
</feature>
<name>A0A238D9K3_THIDL</name>
<dbReference type="Gene3D" id="3.30.70.580">
    <property type="entry name" value="Pseudouridine synthase I, catalytic domain, N-terminal subdomain"/>
    <property type="match status" value="1"/>
</dbReference>
<dbReference type="PANTHER" id="PTHR47683:SF3">
    <property type="entry name" value="RIBOSOMAL LARGE SUBUNIT PSEUDOURIDINE SYNTHASE B"/>
    <property type="match status" value="1"/>
</dbReference>
<feature type="compositionally biased region" description="Basic and acidic residues" evidence="6">
    <location>
        <begin position="438"/>
        <end position="463"/>
    </location>
</feature>
<dbReference type="InterPro" id="IPR006145">
    <property type="entry name" value="PsdUridine_synth_RsuA/RluA"/>
</dbReference>
<dbReference type="SMART" id="SM00363">
    <property type="entry name" value="S4"/>
    <property type="match status" value="1"/>
</dbReference>
<dbReference type="SUPFAM" id="SSF55120">
    <property type="entry name" value="Pseudouridine synthase"/>
    <property type="match status" value="1"/>
</dbReference>
<dbReference type="Pfam" id="PF01479">
    <property type="entry name" value="S4"/>
    <property type="match status" value="1"/>
</dbReference>
<feature type="compositionally biased region" description="Basic and acidic residues" evidence="6">
    <location>
        <begin position="492"/>
        <end position="503"/>
    </location>
</feature>
<sequence>MQQHDSTSGAGAEPVQQAEASAVKPAAADLGSHVMEDRAGIARVNSPSADAASAAPSAEIGAEAVTEGEAGREGQRRRNRRSGKAKAPRTEDQAAVPSDAAPTEAKRHEGVRGDRPRQGKPKKKPNSPLRGPAKNVPAVRIEEVVSGDFDRAVEIAEVVEPGARRVLAPSPEAPKLHKVLAQSGVGSRREMEELIVEGRVSVNGEPAHLGQRIMPGDQIKVNGKALKFRVTPPPARVLVYHKPVGEVVTFKDPEGRPTVFRNLPRVQNAKWTAIGRLDINTEGLLLFTTSGELANKLMHPSQGVEREYAVRVLGQVDEETRQKLLAGVDLTDGPARFLSLEEAGGEGANRWYRVTIAEGRNREVRRLFEAVGLTVSRLIRVRYGSIALPAGLRRGDFAEIEREDVKAMMNYTGAGAQPGAGRSRGPKQNGQAAPGKPMRKEGRGDRNEARRGGGRGAGEEREPGPNSYAMSAVDALFGRASREARLAGQRGLADDRELPEREPGPNSYAMSAVDALFGKGAGARGGNKPRAARGKPGKKTGGGQPDPMRSALGQVQTPRQGAGQGGKRRNFPR</sequence>
<evidence type="ECO:0000256" key="6">
    <source>
        <dbReference type="SAM" id="MobiDB-lite"/>
    </source>
</evidence>
<dbReference type="InterPro" id="IPR036986">
    <property type="entry name" value="S4_RNA-bd_sf"/>
</dbReference>
<evidence type="ECO:0000256" key="3">
    <source>
        <dbReference type="ARBA" id="ARBA00023235"/>
    </source>
</evidence>
<feature type="compositionally biased region" description="Low complexity" evidence="6">
    <location>
        <begin position="46"/>
        <end position="68"/>
    </location>
</feature>
<dbReference type="EC" id="5.4.99.-" evidence="5"/>
<gene>
    <name evidence="8" type="ORF">THIARS_80346</name>
</gene>
<dbReference type="CDD" id="cd02556">
    <property type="entry name" value="PseudoU_synth_RluB"/>
    <property type="match status" value="1"/>
</dbReference>
<evidence type="ECO:0000256" key="5">
    <source>
        <dbReference type="RuleBase" id="RU003887"/>
    </source>
</evidence>
<keyword evidence="9" id="KW-1185">Reference proteome</keyword>
<organism evidence="8 9">
    <name type="scientific">Thiomonas delicata</name>
    <name type="common">Thiomonas cuprina</name>
    <dbReference type="NCBI Taxonomy" id="364030"/>
    <lineage>
        <taxon>Bacteria</taxon>
        <taxon>Pseudomonadati</taxon>
        <taxon>Pseudomonadota</taxon>
        <taxon>Betaproteobacteria</taxon>
        <taxon>Burkholderiales</taxon>
        <taxon>Thiomonas</taxon>
    </lineage>
</organism>
<dbReference type="CDD" id="cd00165">
    <property type="entry name" value="S4"/>
    <property type="match status" value="1"/>
</dbReference>
<dbReference type="GO" id="GO:0005829">
    <property type="term" value="C:cytosol"/>
    <property type="evidence" value="ECO:0007669"/>
    <property type="project" value="UniProtKB-ARBA"/>
</dbReference>
<dbReference type="EMBL" id="FLMQ01000057">
    <property type="protein sequence ID" value="SBP89822.1"/>
    <property type="molecule type" value="Genomic_DNA"/>
</dbReference>
<feature type="region of interest" description="Disordered" evidence="6">
    <location>
        <begin position="412"/>
        <end position="468"/>
    </location>
</feature>
<dbReference type="FunFam" id="3.10.290.10:FF:000003">
    <property type="entry name" value="Pseudouridine synthase"/>
    <property type="match status" value="1"/>
</dbReference>
<comment type="similarity">
    <text evidence="1 5">Belongs to the pseudouridine synthase RsuA family.</text>
</comment>
<feature type="compositionally biased region" description="Basic residues" evidence="6">
    <location>
        <begin position="77"/>
        <end position="87"/>
    </location>
</feature>
<dbReference type="GO" id="GO:0120159">
    <property type="term" value="F:rRNA pseudouridine synthase activity"/>
    <property type="evidence" value="ECO:0007669"/>
    <property type="project" value="UniProtKB-ARBA"/>
</dbReference>
<dbReference type="GO" id="GO:0003723">
    <property type="term" value="F:RNA binding"/>
    <property type="evidence" value="ECO:0007669"/>
    <property type="project" value="UniProtKB-KW"/>
</dbReference>
<evidence type="ECO:0000259" key="7">
    <source>
        <dbReference type="SMART" id="SM00363"/>
    </source>
</evidence>
<dbReference type="InterPro" id="IPR002942">
    <property type="entry name" value="S4_RNA-bd"/>
</dbReference>
<dbReference type="NCBIfam" id="TIGR00093">
    <property type="entry name" value="pseudouridine synthase"/>
    <property type="match status" value="1"/>
</dbReference>
<dbReference type="AlphaFoldDB" id="A0A238D9K3"/>
<dbReference type="FunFam" id="3.30.70.1560:FF:000001">
    <property type="entry name" value="Pseudouridine synthase"/>
    <property type="match status" value="1"/>
</dbReference>
<evidence type="ECO:0000313" key="8">
    <source>
        <dbReference type="EMBL" id="SBP89822.1"/>
    </source>
</evidence>
<dbReference type="Gene3D" id="3.30.70.1560">
    <property type="entry name" value="Alpha-L RNA-binding motif"/>
    <property type="match status" value="1"/>
</dbReference>
<dbReference type="Proteomes" id="UP000214566">
    <property type="component" value="Unassembled WGS sequence"/>
</dbReference>
<reference evidence="8 9" key="1">
    <citation type="submission" date="2016-06" db="EMBL/GenBank/DDBJ databases">
        <authorList>
            <person name="Kjaerup R.B."/>
            <person name="Dalgaard T.S."/>
            <person name="Juul-Madsen H.R."/>
        </authorList>
    </citation>
    <scope>NUCLEOTIDE SEQUENCE [LARGE SCALE GENOMIC DNA]</scope>
    <source>
        <strain evidence="8 9">DSM 16361</strain>
    </source>
</reference>
<feature type="region of interest" description="Disordered" evidence="6">
    <location>
        <begin position="1"/>
        <end position="135"/>
    </location>
</feature>
<evidence type="ECO:0000256" key="2">
    <source>
        <dbReference type="ARBA" id="ARBA00022884"/>
    </source>
</evidence>
<dbReference type="InterPro" id="IPR000748">
    <property type="entry name" value="PsdUridine_synth_RsuA/RluB/E/F"/>
</dbReference>
<feature type="region of interest" description="Disordered" evidence="6">
    <location>
        <begin position="487"/>
        <end position="573"/>
    </location>
</feature>
<dbReference type="PROSITE" id="PS50889">
    <property type="entry name" value="S4"/>
    <property type="match status" value="1"/>
</dbReference>
<dbReference type="GO" id="GO:0000455">
    <property type="term" value="P:enzyme-directed rRNA pseudouridine synthesis"/>
    <property type="evidence" value="ECO:0007669"/>
    <property type="project" value="UniProtKB-ARBA"/>
</dbReference>
<protein>
    <recommendedName>
        <fullName evidence="5">Pseudouridine synthase</fullName>
        <ecNumber evidence="5">5.4.99.-</ecNumber>
    </recommendedName>
</protein>
<keyword evidence="3 5" id="KW-0413">Isomerase</keyword>